<proteinExistence type="predicted"/>
<keyword evidence="1" id="KW-0472">Membrane</keyword>
<dbReference type="RefSeq" id="WP_135278444.1">
    <property type="nucleotide sequence ID" value="NZ_PQVH01000012.1"/>
</dbReference>
<name>A0A4Y9VR24_9PROT</name>
<dbReference type="AlphaFoldDB" id="A0A4Y9VR24"/>
<dbReference type="OrthoDB" id="8536690at2"/>
<keyword evidence="1" id="KW-0812">Transmembrane</keyword>
<gene>
    <name evidence="2" type="ORF">C3Y98_10030</name>
</gene>
<dbReference type="EMBL" id="PQVH01000012">
    <property type="protein sequence ID" value="TFW70640.1"/>
    <property type="molecule type" value="Genomic_DNA"/>
</dbReference>
<organism evidence="2 3">
    <name type="scientific">Methylotenera oryzisoli</name>
    <dbReference type="NCBI Taxonomy" id="2080758"/>
    <lineage>
        <taxon>Bacteria</taxon>
        <taxon>Pseudomonadati</taxon>
        <taxon>Pseudomonadota</taxon>
        <taxon>Betaproteobacteria</taxon>
        <taxon>Nitrosomonadales</taxon>
        <taxon>Methylophilaceae</taxon>
        <taxon>Methylotenera</taxon>
    </lineage>
</organism>
<accession>A0A4Y9VR24</accession>
<dbReference type="Proteomes" id="UP000297706">
    <property type="component" value="Unassembled WGS sequence"/>
</dbReference>
<evidence type="ECO:0000313" key="2">
    <source>
        <dbReference type="EMBL" id="TFW70640.1"/>
    </source>
</evidence>
<keyword evidence="3" id="KW-1185">Reference proteome</keyword>
<protein>
    <submittedName>
        <fullName evidence="2">Uncharacterized protein</fullName>
    </submittedName>
</protein>
<reference evidence="2 3" key="1">
    <citation type="submission" date="2018-02" db="EMBL/GenBank/DDBJ databases">
        <title>A novel lanthanide dependent methylotroph, Methylotenera sp. La3113.</title>
        <authorList>
            <person name="Lv H."/>
            <person name="Tani A."/>
        </authorList>
    </citation>
    <scope>NUCLEOTIDE SEQUENCE [LARGE SCALE GENOMIC DNA]</scope>
    <source>
        <strain evidence="2 3">La3113</strain>
    </source>
</reference>
<comment type="caution">
    <text evidence="2">The sequence shown here is derived from an EMBL/GenBank/DDBJ whole genome shotgun (WGS) entry which is preliminary data.</text>
</comment>
<evidence type="ECO:0000256" key="1">
    <source>
        <dbReference type="SAM" id="Phobius"/>
    </source>
</evidence>
<feature type="transmembrane region" description="Helical" evidence="1">
    <location>
        <begin position="82"/>
        <end position="101"/>
    </location>
</feature>
<evidence type="ECO:0000313" key="3">
    <source>
        <dbReference type="Proteomes" id="UP000297706"/>
    </source>
</evidence>
<sequence length="131" mass="14587">MLKGFNKKLLMVIVVWFAVLQAFTPFIHAHVQADAPVYGHGLHMHEAGLFQSLDAVHTFKNVNDVQVIGVDKALTKTKNLEALPVPLFLMLFIIPLLAISLRRYKYAFTAHISIPPFLQSVAGPRAPPLFS</sequence>
<keyword evidence="1" id="KW-1133">Transmembrane helix</keyword>